<evidence type="ECO:0000313" key="3">
    <source>
        <dbReference type="EMBL" id="MFL8939001.1"/>
    </source>
</evidence>
<evidence type="ECO:0000259" key="2">
    <source>
        <dbReference type="Pfam" id="PF15978"/>
    </source>
</evidence>
<evidence type="ECO:0000313" key="4">
    <source>
        <dbReference type="Proteomes" id="UP001628668"/>
    </source>
</evidence>
<proteinExistence type="predicted"/>
<evidence type="ECO:0000259" key="1">
    <source>
        <dbReference type="Pfam" id="PF06527"/>
    </source>
</evidence>
<dbReference type="Proteomes" id="UP001628668">
    <property type="component" value="Unassembled WGS sequence"/>
</dbReference>
<feature type="domain" description="TniQ" evidence="1">
    <location>
        <begin position="4"/>
        <end position="161"/>
    </location>
</feature>
<dbReference type="InterPro" id="IPR009492">
    <property type="entry name" value="TniQ"/>
</dbReference>
<organism evidence="3 4">
    <name type="scientific">Rossellomorea oryzaecorticis</name>
    <dbReference type="NCBI Taxonomy" id="1396505"/>
    <lineage>
        <taxon>Bacteria</taxon>
        <taxon>Bacillati</taxon>
        <taxon>Bacillota</taxon>
        <taxon>Bacilli</taxon>
        <taxon>Bacillales</taxon>
        <taxon>Bacillaceae</taxon>
        <taxon>Rossellomorea</taxon>
    </lineage>
</organism>
<protein>
    <submittedName>
        <fullName evidence="3">TnsD family transposase</fullName>
    </submittedName>
</protein>
<dbReference type="EMBL" id="JBJOSA010000027">
    <property type="protein sequence ID" value="MFL8939001.1"/>
    <property type="molecule type" value="Genomic_DNA"/>
</dbReference>
<dbReference type="InterPro" id="IPR032750">
    <property type="entry name" value="TnsD_C"/>
</dbReference>
<comment type="caution">
    <text evidence="3">The sequence shown here is derived from an EMBL/GenBank/DDBJ whole genome shotgun (WGS) entry which is preliminary data.</text>
</comment>
<accession>A0ABW8VUF9</accession>
<dbReference type="RefSeq" id="WP_411160431.1">
    <property type="nucleotide sequence ID" value="NZ_JBJOSA010000027.1"/>
</dbReference>
<feature type="domain" description="Transposon Tn7 transposition protein TnsD C-terminal" evidence="2">
    <location>
        <begin position="204"/>
        <end position="561"/>
    </location>
</feature>
<name>A0ABW8VUF9_9BACI</name>
<sequence length="629" mass="74185">MLGFFPNFYEDEMLYSVFARYHVRSGNTVIKDTVNDLFGNKSAYATADFPTDLGYLYGTVKIFNVPPLKAWIHQQTLFNYYSNFLKQKVREKIYKTMVKQKDNTTLQTLIGLTTSTVKTNPFFQYCPTCATEDMDKYGETYWRMTHQLPSVMICLKHKELLQDSDVLIREKNKHQFIHATKDNCSKQSCSPVYSSKTMEFLLVIAEQSKKLATKQFQFEPKTMELIYHYLLKVKGYQTIKGKTHHEKLTTDFKNYFGEEFLDLMQSNVDFDNAHCWLKGIARIHKKGFHPIRHLLFILFLGETVESILDYQNKTYEPFGMGPYLCLNAACKGYLKPVIKEVTVTRCTDTRLPVGTFECRCGFMYSRRGPDQKPEDKRKIGRIKNFGDIWMKKLEEYIRIEKKSYRETARLLNVDTNTVIKYANHFGAISHSIEEDIEDETEVLNEKFYKQTWRELQIRYPDYSKTELRKSAPAVYTWLYRNKREWLDEHSPTKKKQTPVNNRVDWKERDQEVLNEVKNATKELLAKEKPVRLTVSSIGKEINKLPLLEKKIDKLPKTKKYLQRVTESVDDFQIRRVYWAAKVLEKENLEVKEWMIMRRAGLKPDISERVNNEIEKQVDSIAMKKTHLSI</sequence>
<keyword evidence="4" id="KW-1185">Reference proteome</keyword>
<reference evidence="3 4" key="1">
    <citation type="submission" date="2024-12" db="EMBL/GenBank/DDBJ databases">
        <authorList>
            <person name="Li X."/>
            <person name="Zhang D."/>
        </authorList>
    </citation>
    <scope>NUCLEOTIDE SEQUENCE [LARGE SCALE GENOMIC DNA]</scope>
    <source>
        <strain evidence="3 4">JCM19602</strain>
    </source>
</reference>
<dbReference type="Pfam" id="PF15978">
    <property type="entry name" value="TnsD"/>
    <property type="match status" value="1"/>
</dbReference>
<dbReference type="Pfam" id="PF06527">
    <property type="entry name" value="TniQ"/>
    <property type="match status" value="1"/>
</dbReference>
<gene>
    <name evidence="3" type="ORF">ACKA06_19640</name>
</gene>